<comment type="similarity">
    <text evidence="1">Belongs to the OmpW/AlkL family.</text>
</comment>
<evidence type="ECO:0000313" key="3">
    <source>
        <dbReference type="EMBL" id="SDI14322.1"/>
    </source>
</evidence>
<dbReference type="RefSeq" id="WP_090027080.1">
    <property type="nucleotide sequence ID" value="NZ_FNEB01000001.1"/>
</dbReference>
<dbReference type="GO" id="GO:0019867">
    <property type="term" value="C:outer membrane"/>
    <property type="evidence" value="ECO:0007669"/>
    <property type="project" value="InterPro"/>
</dbReference>
<organism evidence="3 4">
    <name type="scientific">Lutimaribacter saemankumensis</name>
    <dbReference type="NCBI Taxonomy" id="490829"/>
    <lineage>
        <taxon>Bacteria</taxon>
        <taxon>Pseudomonadati</taxon>
        <taxon>Pseudomonadota</taxon>
        <taxon>Alphaproteobacteria</taxon>
        <taxon>Rhodobacterales</taxon>
        <taxon>Roseobacteraceae</taxon>
        <taxon>Lutimaribacter</taxon>
    </lineage>
</organism>
<dbReference type="InterPro" id="IPR011250">
    <property type="entry name" value="OMP/PagP_B-barrel"/>
</dbReference>
<evidence type="ECO:0000313" key="4">
    <source>
        <dbReference type="Proteomes" id="UP000199340"/>
    </source>
</evidence>
<gene>
    <name evidence="3" type="ORF">SAMN05421850_101781</name>
</gene>
<dbReference type="OrthoDB" id="9807574at2"/>
<reference evidence="3 4" key="1">
    <citation type="submission" date="2016-10" db="EMBL/GenBank/DDBJ databases">
        <authorList>
            <person name="de Groot N.N."/>
        </authorList>
    </citation>
    <scope>NUCLEOTIDE SEQUENCE [LARGE SCALE GENOMIC DNA]</scope>
    <source>
        <strain evidence="3 4">DSM 28010</strain>
    </source>
</reference>
<dbReference type="Gene3D" id="2.40.160.20">
    <property type="match status" value="1"/>
</dbReference>
<proteinExistence type="inferred from homology"/>
<dbReference type="SUPFAM" id="SSF56925">
    <property type="entry name" value="OMPA-like"/>
    <property type="match status" value="1"/>
</dbReference>
<accession>A0A1G8I678</accession>
<evidence type="ECO:0000256" key="2">
    <source>
        <dbReference type="SAM" id="SignalP"/>
    </source>
</evidence>
<dbReference type="Pfam" id="PF03922">
    <property type="entry name" value="OmpW"/>
    <property type="match status" value="1"/>
</dbReference>
<feature type="chain" id="PRO_5011489642" evidence="2">
    <location>
        <begin position="24"/>
        <end position="195"/>
    </location>
</feature>
<feature type="signal peptide" evidence="2">
    <location>
        <begin position="1"/>
        <end position="23"/>
    </location>
</feature>
<sequence length="195" mass="20375">MKKTLLAASAAAMALAIGAPAYAQSKGDMTLGLGIGWVNPPGADGMGGALDVKEDVRPTLTFEYFIADNIGLEILAATPFEHELVVGGSSIGTTKHLPPTISVNYHFPTGGKVTPFVGAGVNFTHFWDEPTGISIDDSWGFALHAGADFAISDSAAIRADIRYIQIESDVFSGGTKIGTAEINPVVLGVSYIMKF</sequence>
<dbReference type="AlphaFoldDB" id="A0A1G8I678"/>
<dbReference type="PANTHER" id="PTHR36920:SF1">
    <property type="entry name" value="OUTER MEMBRANE PROTEIN W"/>
    <property type="match status" value="1"/>
</dbReference>
<keyword evidence="2" id="KW-0732">Signal</keyword>
<dbReference type="STRING" id="490829.SAMN05421850_101781"/>
<dbReference type="InterPro" id="IPR005618">
    <property type="entry name" value="OMPW"/>
</dbReference>
<evidence type="ECO:0000256" key="1">
    <source>
        <dbReference type="ARBA" id="ARBA00009330"/>
    </source>
</evidence>
<name>A0A1G8I678_9RHOB</name>
<protein>
    <submittedName>
        <fullName evidence="3">Outer membrane protein</fullName>
    </submittedName>
</protein>
<keyword evidence="4" id="KW-1185">Reference proteome</keyword>
<dbReference type="Proteomes" id="UP000199340">
    <property type="component" value="Unassembled WGS sequence"/>
</dbReference>
<dbReference type="EMBL" id="FNEB01000001">
    <property type="protein sequence ID" value="SDI14322.1"/>
    <property type="molecule type" value="Genomic_DNA"/>
</dbReference>
<dbReference type="GO" id="GO:0055085">
    <property type="term" value="P:transmembrane transport"/>
    <property type="evidence" value="ECO:0007669"/>
    <property type="project" value="TreeGrafter"/>
</dbReference>
<dbReference type="PANTHER" id="PTHR36920">
    <property type="match status" value="1"/>
</dbReference>